<dbReference type="NCBIfam" id="TIGR00756">
    <property type="entry name" value="PPR"/>
    <property type="match status" value="5"/>
</dbReference>
<sequence>MVVTMSLRFPTSHVLCTLQRSARTANQLLSLAITTSNLRSAIDPEDDFVSLNSKTFNFNENPSGLVDSTLISQLQQPNGSLQPTPYLLNRIITSCAKSASLDVGVQVHSLSVKLGFASNLYICTALVDMYGKCKEIVSSQMLFDEMRQRNVVTWNSLIFGYLHAKSPEIAVELFVKMLKAGVEPTPFSVSSVLVCCSQLEDGGVGAQVHGLSLKVGFGYNVVVGTGLIDMYSKCCYVEEARRFFDQMQEKNAITWTSMVTGYAQNAQPDEAMLIVREMQRLGLGSNYVTYNSLLSSFSSLKHLNCCKQVHCCVIREGFEANVYIAVSLVTVYAKCYCSLKDFEKVCSAVTRWDQISWNAAIAGFCNLGCGEQALKCFSEMRQTGIHIDYYTLTSVVGGIGVISGLKEGKQMHDLILKTGYGSNVFVQNGLVSMYAKCGAINDSKKVFSSMDERDVISWNSLLSGCAYHGYGREAVELFKQMRRTEVKPDGTTFLAVISACSHAGFIDKGLEYFNLLKNDDLLEPPRVEHYATVVDLLGRAGYLNQAESFINSMHIAPGPSVYKALLSACQIHGNREIALRSAEKLLELWPSDPATYVLLSNVLAMTGYRDDAVGIRTLMYDRGMQKKPGYSWV</sequence>
<dbReference type="EMBL" id="JAFEMO010000013">
    <property type="protein sequence ID" value="KAH7550003.1"/>
    <property type="molecule type" value="Genomic_DNA"/>
</dbReference>
<accession>A0ABQ8H7V2</accession>
<evidence type="ECO:0000313" key="3">
    <source>
        <dbReference type="EMBL" id="KAH7550003.1"/>
    </source>
</evidence>
<dbReference type="Pfam" id="PF20431">
    <property type="entry name" value="E_motif"/>
    <property type="match status" value="1"/>
</dbReference>
<reference evidence="3 4" key="1">
    <citation type="submission" date="2021-02" db="EMBL/GenBank/DDBJ databases">
        <title>Plant Genome Project.</title>
        <authorList>
            <person name="Zhang R.-G."/>
        </authorList>
    </citation>
    <scope>NUCLEOTIDE SEQUENCE [LARGE SCALE GENOMIC DNA]</scope>
    <source>
        <tissue evidence="3">Leaves</tissue>
    </source>
</reference>
<dbReference type="Proteomes" id="UP000827721">
    <property type="component" value="Unassembled WGS sequence"/>
</dbReference>
<dbReference type="InterPro" id="IPR046960">
    <property type="entry name" value="PPR_At4g14850-like_plant"/>
</dbReference>
<proteinExistence type="predicted"/>
<feature type="repeat" description="PPR" evidence="2">
    <location>
        <begin position="454"/>
        <end position="488"/>
    </location>
</feature>
<comment type="caution">
    <text evidence="3">The sequence shown here is derived from an EMBL/GenBank/DDBJ whole genome shotgun (WGS) entry which is preliminary data.</text>
</comment>
<feature type="repeat" description="PPR" evidence="2">
    <location>
        <begin position="150"/>
        <end position="184"/>
    </location>
</feature>
<dbReference type="Pfam" id="PF13041">
    <property type="entry name" value="PPR_2"/>
    <property type="match status" value="4"/>
</dbReference>
<dbReference type="Gene3D" id="1.25.40.10">
    <property type="entry name" value="Tetratricopeptide repeat domain"/>
    <property type="match status" value="5"/>
</dbReference>
<dbReference type="InterPro" id="IPR011990">
    <property type="entry name" value="TPR-like_helical_dom_sf"/>
</dbReference>
<gene>
    <name evidence="3" type="ORF">JRO89_XS13G0118200</name>
</gene>
<dbReference type="PANTHER" id="PTHR47926:SF342">
    <property type="entry name" value="TETRATRICOPEPTIDE-LIKE HELICAL DOMAIN-CONTAINING PROTEIN-RELATED"/>
    <property type="match status" value="1"/>
</dbReference>
<evidence type="ECO:0000256" key="2">
    <source>
        <dbReference type="PROSITE-ProRule" id="PRU00708"/>
    </source>
</evidence>
<feature type="repeat" description="PPR" evidence="2">
    <location>
        <begin position="251"/>
        <end position="285"/>
    </location>
</feature>
<protein>
    <recommendedName>
        <fullName evidence="5">Pentatricopeptide repeat-containing protein</fullName>
    </recommendedName>
</protein>
<evidence type="ECO:0008006" key="5">
    <source>
        <dbReference type="Google" id="ProtNLM"/>
    </source>
</evidence>
<evidence type="ECO:0000256" key="1">
    <source>
        <dbReference type="ARBA" id="ARBA00022737"/>
    </source>
</evidence>
<dbReference type="PANTHER" id="PTHR47926">
    <property type="entry name" value="PENTATRICOPEPTIDE REPEAT-CONTAINING PROTEIN"/>
    <property type="match status" value="1"/>
</dbReference>
<evidence type="ECO:0000313" key="4">
    <source>
        <dbReference type="Proteomes" id="UP000827721"/>
    </source>
</evidence>
<organism evidence="3 4">
    <name type="scientific">Xanthoceras sorbifolium</name>
    <dbReference type="NCBI Taxonomy" id="99658"/>
    <lineage>
        <taxon>Eukaryota</taxon>
        <taxon>Viridiplantae</taxon>
        <taxon>Streptophyta</taxon>
        <taxon>Embryophyta</taxon>
        <taxon>Tracheophyta</taxon>
        <taxon>Spermatophyta</taxon>
        <taxon>Magnoliopsida</taxon>
        <taxon>eudicotyledons</taxon>
        <taxon>Gunneridae</taxon>
        <taxon>Pentapetalae</taxon>
        <taxon>rosids</taxon>
        <taxon>malvids</taxon>
        <taxon>Sapindales</taxon>
        <taxon>Sapindaceae</taxon>
        <taxon>Xanthoceroideae</taxon>
        <taxon>Xanthoceras</taxon>
    </lineage>
</organism>
<keyword evidence="4" id="KW-1185">Reference proteome</keyword>
<feature type="repeat" description="PPR" evidence="2">
    <location>
        <begin position="353"/>
        <end position="387"/>
    </location>
</feature>
<dbReference type="InterPro" id="IPR002885">
    <property type="entry name" value="PPR_rpt"/>
</dbReference>
<keyword evidence="1" id="KW-0677">Repeat</keyword>
<name>A0ABQ8H7V2_9ROSI</name>
<dbReference type="PROSITE" id="PS51375">
    <property type="entry name" value="PPR"/>
    <property type="match status" value="4"/>
</dbReference>
<dbReference type="SUPFAM" id="SSF48452">
    <property type="entry name" value="TPR-like"/>
    <property type="match status" value="1"/>
</dbReference>
<dbReference type="InterPro" id="IPR046848">
    <property type="entry name" value="E_motif"/>
</dbReference>